<dbReference type="InterPro" id="IPR018306">
    <property type="entry name" value="Phage_T5_Orf172_DNA-bd"/>
</dbReference>
<dbReference type="Pfam" id="PF13455">
    <property type="entry name" value="MUG113"/>
    <property type="match status" value="1"/>
</dbReference>
<keyword evidence="3" id="KW-1185">Reference proteome</keyword>
<sequence length="198" mass="22128">MTTFLYAISSSEQPAPVKIGKSGNVAKRLRQLQTASPVPLQVWWQRETSDPALETKLHRHFAAQRVSGEWFRFRQDDWPEEIAQVAELLEQQYPEQGEKLHKKQGGKRTFVVGHTHRPPNGVPEWATEDAGKGIRCECGHTTTDHGGPPPYTCGGLIPGWGCDYGCECLEFRSDVPWSPSAWLTAAADCRRCQTAKKG</sequence>
<feature type="domain" description="Bacteriophage T5 Orf172 DNA-binding" evidence="1">
    <location>
        <begin position="11"/>
        <end position="85"/>
    </location>
</feature>
<proteinExistence type="predicted"/>
<gene>
    <name evidence="2" type="ORF">GCM10009575_012690</name>
</gene>
<dbReference type="SMART" id="SM00974">
    <property type="entry name" value="T5orf172"/>
    <property type="match status" value="1"/>
</dbReference>
<organism evidence="2 3">
    <name type="scientific">Streptomyces rhizosphaericus</name>
    <dbReference type="NCBI Taxonomy" id="114699"/>
    <lineage>
        <taxon>Bacteria</taxon>
        <taxon>Bacillati</taxon>
        <taxon>Actinomycetota</taxon>
        <taxon>Actinomycetes</taxon>
        <taxon>Kitasatosporales</taxon>
        <taxon>Streptomycetaceae</taxon>
        <taxon>Streptomyces</taxon>
        <taxon>Streptomyces violaceusniger group</taxon>
    </lineage>
</organism>
<dbReference type="Proteomes" id="UP001500418">
    <property type="component" value="Unassembled WGS sequence"/>
</dbReference>
<dbReference type="EMBL" id="BAAAID010000005">
    <property type="protein sequence ID" value="GAA0920138.1"/>
    <property type="molecule type" value="Genomic_DNA"/>
</dbReference>
<name>A0ABN1NZP6_9ACTN</name>
<evidence type="ECO:0000313" key="3">
    <source>
        <dbReference type="Proteomes" id="UP001500418"/>
    </source>
</evidence>
<protein>
    <recommendedName>
        <fullName evidence="1">Bacteriophage T5 Orf172 DNA-binding domain-containing protein</fullName>
    </recommendedName>
</protein>
<comment type="caution">
    <text evidence="2">The sequence shown here is derived from an EMBL/GenBank/DDBJ whole genome shotgun (WGS) entry which is preliminary data.</text>
</comment>
<evidence type="ECO:0000313" key="2">
    <source>
        <dbReference type="EMBL" id="GAA0920138.1"/>
    </source>
</evidence>
<evidence type="ECO:0000259" key="1">
    <source>
        <dbReference type="SMART" id="SM00974"/>
    </source>
</evidence>
<reference evidence="2 3" key="1">
    <citation type="journal article" date="2019" name="Int. J. Syst. Evol. Microbiol.">
        <title>The Global Catalogue of Microorganisms (GCM) 10K type strain sequencing project: providing services to taxonomists for standard genome sequencing and annotation.</title>
        <authorList>
            <consortium name="The Broad Institute Genomics Platform"/>
            <consortium name="The Broad Institute Genome Sequencing Center for Infectious Disease"/>
            <person name="Wu L."/>
            <person name="Ma J."/>
        </authorList>
    </citation>
    <scope>NUCLEOTIDE SEQUENCE [LARGE SCALE GENOMIC DNA]</scope>
    <source>
        <strain evidence="2 3">JCM 11444</strain>
    </source>
</reference>
<accession>A0ABN1NZP6</accession>